<dbReference type="Proteomes" id="UP000265419">
    <property type="component" value="Unassembled WGS sequence"/>
</dbReference>
<dbReference type="PANTHER" id="PTHR43610">
    <property type="entry name" value="BLL6696 PROTEIN"/>
    <property type="match status" value="1"/>
</dbReference>
<evidence type="ECO:0000313" key="3">
    <source>
        <dbReference type="Proteomes" id="UP000265419"/>
    </source>
</evidence>
<proteinExistence type="predicted"/>
<keyword evidence="2" id="KW-0808">Transferase</keyword>
<gene>
    <name evidence="2" type="ORF">DWB68_09215</name>
</gene>
<dbReference type="PROSITE" id="PS51186">
    <property type="entry name" value="GNAT"/>
    <property type="match status" value="1"/>
</dbReference>
<reference evidence="2 3" key="1">
    <citation type="submission" date="2018-07" db="EMBL/GenBank/DDBJ databases">
        <title>Arthrobacter sp. nov., isolated from raw cow's milk with high bacterial count.</title>
        <authorList>
            <person name="Hahne J."/>
            <person name="Isele D."/>
            <person name="Lipski A."/>
        </authorList>
    </citation>
    <scope>NUCLEOTIDE SEQUENCE [LARGE SCALE GENOMIC DNA]</scope>
    <source>
        <strain evidence="2 3">JZ R-35</strain>
    </source>
</reference>
<evidence type="ECO:0000313" key="2">
    <source>
        <dbReference type="EMBL" id="RII42092.1"/>
    </source>
</evidence>
<dbReference type="Pfam" id="PF13302">
    <property type="entry name" value="Acetyltransf_3"/>
    <property type="match status" value="1"/>
</dbReference>
<dbReference type="GO" id="GO:0016747">
    <property type="term" value="F:acyltransferase activity, transferring groups other than amino-acyl groups"/>
    <property type="evidence" value="ECO:0007669"/>
    <property type="project" value="InterPro"/>
</dbReference>
<dbReference type="RefSeq" id="WP_119424848.1">
    <property type="nucleotide sequence ID" value="NZ_QQXK01000016.1"/>
</dbReference>
<accession>A0A399JDI0</accession>
<dbReference type="EMBL" id="QQXK01000016">
    <property type="protein sequence ID" value="RII42092.1"/>
    <property type="molecule type" value="Genomic_DNA"/>
</dbReference>
<feature type="domain" description="N-acetyltransferase" evidence="1">
    <location>
        <begin position="17"/>
        <end position="182"/>
    </location>
</feature>
<sequence length="194" mass="21051">MRGDALAAKPTLRGERVLLRPFTEEDIAAMGPILADPEVQILTGSVGSTAEAAAASPELDERTLEWYRSRAAQPDRLDLAIVDAATGRCVGEAVLNELSVEDRSCNFRILMGPEGRGRGLGTEATRLTVAHGLSAGLHRISLTVFTFNPRARRAYDKAGFVHEGTRRDVMEFDGAWLSEDLMSVLSTDPGWVRA</sequence>
<comment type="caution">
    <text evidence="2">The sequence shown here is derived from an EMBL/GenBank/DDBJ whole genome shotgun (WGS) entry which is preliminary data.</text>
</comment>
<evidence type="ECO:0000259" key="1">
    <source>
        <dbReference type="PROSITE" id="PS51186"/>
    </source>
</evidence>
<protein>
    <submittedName>
        <fullName evidence="2">N-acetyltransferase</fullName>
    </submittedName>
</protein>
<dbReference type="AlphaFoldDB" id="A0A399JDI0"/>
<dbReference type="SUPFAM" id="SSF55729">
    <property type="entry name" value="Acyl-CoA N-acyltransferases (Nat)"/>
    <property type="match status" value="1"/>
</dbReference>
<name>A0A399JDI0_9MICC</name>
<keyword evidence="3" id="KW-1185">Reference proteome</keyword>
<dbReference type="Gene3D" id="3.40.630.30">
    <property type="match status" value="1"/>
</dbReference>
<organism evidence="2 3">
    <name type="scientific">Galactobacter valiniphilus</name>
    <dbReference type="NCBI Taxonomy" id="2676122"/>
    <lineage>
        <taxon>Bacteria</taxon>
        <taxon>Bacillati</taxon>
        <taxon>Actinomycetota</taxon>
        <taxon>Actinomycetes</taxon>
        <taxon>Micrococcales</taxon>
        <taxon>Micrococcaceae</taxon>
        <taxon>Galactobacter</taxon>
    </lineage>
</organism>
<dbReference type="InterPro" id="IPR016181">
    <property type="entry name" value="Acyl_CoA_acyltransferase"/>
</dbReference>
<dbReference type="InterPro" id="IPR000182">
    <property type="entry name" value="GNAT_dom"/>
</dbReference>
<dbReference type="PANTHER" id="PTHR43610:SF1">
    <property type="entry name" value="N-ACETYLTRANSFERASE DOMAIN-CONTAINING PROTEIN"/>
    <property type="match status" value="1"/>
</dbReference>